<evidence type="ECO:0000256" key="6">
    <source>
        <dbReference type="ARBA" id="ARBA00023242"/>
    </source>
</evidence>
<keyword evidence="5" id="KW-0804">Transcription</keyword>
<evidence type="ECO:0000256" key="1">
    <source>
        <dbReference type="ARBA" id="ARBA00022723"/>
    </source>
</evidence>
<dbReference type="Proteomes" id="UP001521785">
    <property type="component" value="Unassembled WGS sequence"/>
</dbReference>
<keyword evidence="6" id="KW-0539">Nucleus</keyword>
<keyword evidence="3" id="KW-0805">Transcription regulation</keyword>
<dbReference type="PANTHER" id="PTHR31313:SF77">
    <property type="entry name" value="ZN(II)2CYS6 TRANSCRIPTION FACTOR (EUROFUNG)"/>
    <property type="match status" value="1"/>
</dbReference>
<feature type="region of interest" description="Disordered" evidence="7">
    <location>
        <begin position="119"/>
        <end position="145"/>
    </location>
</feature>
<evidence type="ECO:0000256" key="2">
    <source>
        <dbReference type="ARBA" id="ARBA00022833"/>
    </source>
</evidence>
<name>A0ABR3RG89_9PLEO</name>
<feature type="compositionally biased region" description="Basic and acidic residues" evidence="7">
    <location>
        <begin position="134"/>
        <end position="143"/>
    </location>
</feature>
<dbReference type="EMBL" id="JAKJXO020000006">
    <property type="protein sequence ID" value="KAL1603450.1"/>
    <property type="molecule type" value="Genomic_DNA"/>
</dbReference>
<proteinExistence type="predicted"/>
<evidence type="ECO:0000256" key="3">
    <source>
        <dbReference type="ARBA" id="ARBA00023015"/>
    </source>
</evidence>
<feature type="compositionally biased region" description="Low complexity" evidence="7">
    <location>
        <begin position="123"/>
        <end position="133"/>
    </location>
</feature>
<dbReference type="PANTHER" id="PTHR31313">
    <property type="entry name" value="TY1 ENHANCER ACTIVATOR"/>
    <property type="match status" value="1"/>
</dbReference>
<evidence type="ECO:0000313" key="9">
    <source>
        <dbReference type="Proteomes" id="UP001521785"/>
    </source>
</evidence>
<sequence length="180" mass="19945">MAPPFPPQGPGSDHARMMCMESASSIAKLLQLYEIGYALRRINVQAVGIVCSAALLLIFANVTRYYGDGAYQTELYLSTCFRALEEFGTSWDSAKRARDFLLLLLRQWELRGRSARAARRRAPSSSSVAAAAEAPRKRTRTSDLLDNSQMEDQLSRMLSATTHGVSDSFDLEMGLGLDWS</sequence>
<dbReference type="CDD" id="cd12148">
    <property type="entry name" value="fungal_TF_MHR"/>
    <property type="match status" value="1"/>
</dbReference>
<keyword evidence="2" id="KW-0862">Zinc</keyword>
<protein>
    <submittedName>
        <fullName evidence="8">Uncharacterized protein</fullName>
    </submittedName>
</protein>
<keyword evidence="9" id="KW-1185">Reference proteome</keyword>
<reference evidence="8 9" key="1">
    <citation type="submission" date="2024-02" db="EMBL/GenBank/DDBJ databases">
        <title>De novo assembly and annotation of 12 fungi associated with fruit tree decline syndrome in Ontario, Canada.</title>
        <authorList>
            <person name="Sulman M."/>
            <person name="Ellouze W."/>
            <person name="Ilyukhin E."/>
        </authorList>
    </citation>
    <scope>NUCLEOTIDE SEQUENCE [LARGE SCALE GENOMIC DNA]</scope>
    <source>
        <strain evidence="8 9">M42-189</strain>
    </source>
</reference>
<evidence type="ECO:0000256" key="5">
    <source>
        <dbReference type="ARBA" id="ARBA00023163"/>
    </source>
</evidence>
<dbReference type="InterPro" id="IPR051615">
    <property type="entry name" value="Transcr_Regulatory_Elem"/>
</dbReference>
<evidence type="ECO:0000256" key="7">
    <source>
        <dbReference type="SAM" id="MobiDB-lite"/>
    </source>
</evidence>
<gene>
    <name evidence="8" type="ORF">SLS60_005037</name>
</gene>
<accession>A0ABR3RG89</accession>
<evidence type="ECO:0000256" key="4">
    <source>
        <dbReference type="ARBA" id="ARBA00023125"/>
    </source>
</evidence>
<organism evidence="8 9">
    <name type="scientific">Paraconiothyrium brasiliense</name>
    <dbReference type="NCBI Taxonomy" id="300254"/>
    <lineage>
        <taxon>Eukaryota</taxon>
        <taxon>Fungi</taxon>
        <taxon>Dikarya</taxon>
        <taxon>Ascomycota</taxon>
        <taxon>Pezizomycotina</taxon>
        <taxon>Dothideomycetes</taxon>
        <taxon>Pleosporomycetidae</taxon>
        <taxon>Pleosporales</taxon>
        <taxon>Massarineae</taxon>
        <taxon>Didymosphaeriaceae</taxon>
        <taxon>Paraconiothyrium</taxon>
    </lineage>
</organism>
<comment type="caution">
    <text evidence="8">The sequence shown here is derived from an EMBL/GenBank/DDBJ whole genome shotgun (WGS) entry which is preliminary data.</text>
</comment>
<keyword evidence="1" id="KW-0479">Metal-binding</keyword>
<keyword evidence="4" id="KW-0238">DNA-binding</keyword>
<evidence type="ECO:0000313" key="8">
    <source>
        <dbReference type="EMBL" id="KAL1603450.1"/>
    </source>
</evidence>